<feature type="active site" evidence="7">
    <location>
        <position position="248"/>
    </location>
</feature>
<dbReference type="InterPro" id="IPR029510">
    <property type="entry name" value="Ald_DH_CS_GLU"/>
</dbReference>
<comment type="catalytic activity">
    <reaction evidence="3">
        <text>(2S)-3-sulfolactaldehyde + NAD(+) + H2O = (2S)-3-sulfolactate + NADH + 2 H(+)</text>
        <dbReference type="Rhea" id="RHEA:47932"/>
        <dbReference type="ChEBI" id="CHEBI:15377"/>
        <dbReference type="ChEBI" id="CHEBI:15378"/>
        <dbReference type="ChEBI" id="CHEBI:57540"/>
        <dbReference type="ChEBI" id="CHEBI:57945"/>
        <dbReference type="ChEBI" id="CHEBI:61289"/>
        <dbReference type="ChEBI" id="CHEBI:90109"/>
        <dbReference type="EC" id="1.2.1.97"/>
    </reaction>
    <physiologicalReaction direction="left-to-right" evidence="3">
        <dbReference type="Rhea" id="RHEA:47933"/>
    </physiologicalReaction>
</comment>
<dbReference type="PANTHER" id="PTHR42991">
    <property type="entry name" value="ALDEHYDE DEHYDROGENASE"/>
    <property type="match status" value="1"/>
</dbReference>
<dbReference type="FunFam" id="3.40.309.10:FF:000009">
    <property type="entry name" value="Aldehyde dehydrogenase A"/>
    <property type="match status" value="1"/>
</dbReference>
<evidence type="ECO:0000259" key="9">
    <source>
        <dbReference type="Pfam" id="PF00171"/>
    </source>
</evidence>
<dbReference type="InterPro" id="IPR016161">
    <property type="entry name" value="Ald_DH/histidinol_DH"/>
</dbReference>
<dbReference type="Pfam" id="PF00171">
    <property type="entry name" value="Aldedh"/>
    <property type="match status" value="1"/>
</dbReference>
<evidence type="ECO:0000256" key="1">
    <source>
        <dbReference type="ARBA" id="ARBA00009986"/>
    </source>
</evidence>
<organism evidence="10 11">
    <name type="scientific">Zhenpiania hominis</name>
    <dbReference type="NCBI Taxonomy" id="2763644"/>
    <lineage>
        <taxon>Bacteria</taxon>
        <taxon>Bacillati</taxon>
        <taxon>Bacillota</taxon>
        <taxon>Clostridia</taxon>
        <taxon>Peptostreptococcales</taxon>
        <taxon>Anaerovoracaceae</taxon>
        <taxon>Zhenpiania</taxon>
    </lineage>
</organism>
<evidence type="ECO:0000256" key="4">
    <source>
        <dbReference type="ARBA" id="ARBA00054572"/>
    </source>
</evidence>
<reference evidence="10" key="1">
    <citation type="submission" date="2020-08" db="EMBL/GenBank/DDBJ databases">
        <title>Genome public.</title>
        <authorList>
            <person name="Liu C."/>
            <person name="Sun Q."/>
        </authorList>
    </citation>
    <scope>NUCLEOTIDE SEQUENCE</scope>
    <source>
        <strain evidence="10">BX12</strain>
    </source>
</reference>
<dbReference type="Proteomes" id="UP000602647">
    <property type="component" value="Unassembled WGS sequence"/>
</dbReference>
<dbReference type="EC" id="1.2.1.97" evidence="5"/>
<dbReference type="InterPro" id="IPR015590">
    <property type="entry name" value="Aldehyde_DH_dom"/>
</dbReference>
<dbReference type="SUPFAM" id="SSF53720">
    <property type="entry name" value="ALDH-like"/>
    <property type="match status" value="1"/>
</dbReference>
<dbReference type="InterPro" id="IPR016163">
    <property type="entry name" value="Ald_DH_C"/>
</dbReference>
<dbReference type="Gene3D" id="3.40.605.10">
    <property type="entry name" value="Aldehyde Dehydrogenase, Chain A, domain 1"/>
    <property type="match status" value="1"/>
</dbReference>
<proteinExistence type="inferred from homology"/>
<evidence type="ECO:0000256" key="5">
    <source>
        <dbReference type="ARBA" id="ARBA00066984"/>
    </source>
</evidence>
<accession>A0A923NR58</accession>
<evidence type="ECO:0000313" key="10">
    <source>
        <dbReference type="EMBL" id="MBC6680573.1"/>
    </source>
</evidence>
<comment type="similarity">
    <text evidence="1 8">Belongs to the aldehyde dehydrogenase family.</text>
</comment>
<protein>
    <recommendedName>
        <fullName evidence="6">3-sulfolactaldehyde dehydrogenase</fullName>
        <ecNumber evidence="5">1.2.1.97</ecNumber>
    </recommendedName>
</protein>
<comment type="caution">
    <text evidence="10">The sequence shown here is derived from an EMBL/GenBank/DDBJ whole genome shotgun (WGS) entry which is preliminary data.</text>
</comment>
<keyword evidence="2 8" id="KW-0560">Oxidoreductase</keyword>
<keyword evidence="11" id="KW-1185">Reference proteome</keyword>
<dbReference type="GO" id="GO:0008911">
    <property type="term" value="F:lactaldehyde dehydrogenase (NAD+) activity"/>
    <property type="evidence" value="ECO:0007669"/>
    <property type="project" value="TreeGrafter"/>
</dbReference>
<evidence type="ECO:0000256" key="6">
    <source>
        <dbReference type="ARBA" id="ARBA00067277"/>
    </source>
</evidence>
<dbReference type="InterPro" id="IPR051020">
    <property type="entry name" value="ALDH-related_metabolic_enz"/>
</dbReference>
<dbReference type="AlphaFoldDB" id="A0A923NR58"/>
<evidence type="ECO:0000256" key="7">
    <source>
        <dbReference type="PROSITE-ProRule" id="PRU10007"/>
    </source>
</evidence>
<evidence type="ECO:0000313" key="11">
    <source>
        <dbReference type="Proteomes" id="UP000602647"/>
    </source>
</evidence>
<dbReference type="InterPro" id="IPR016162">
    <property type="entry name" value="Ald_DH_N"/>
</dbReference>
<dbReference type="PANTHER" id="PTHR42991:SF1">
    <property type="entry name" value="ALDEHYDE DEHYDROGENASE"/>
    <property type="match status" value="1"/>
</dbReference>
<evidence type="ECO:0000256" key="8">
    <source>
        <dbReference type="RuleBase" id="RU003345"/>
    </source>
</evidence>
<dbReference type="RefSeq" id="WP_187303669.1">
    <property type="nucleotide sequence ID" value="NZ_CBCTON010000033.1"/>
</dbReference>
<evidence type="ECO:0000256" key="2">
    <source>
        <dbReference type="ARBA" id="ARBA00023002"/>
    </source>
</evidence>
<gene>
    <name evidence="10" type="ORF">H9L42_12155</name>
</gene>
<dbReference type="Gene3D" id="3.40.309.10">
    <property type="entry name" value="Aldehyde Dehydrogenase, Chain A, domain 2"/>
    <property type="match status" value="1"/>
</dbReference>
<evidence type="ECO:0000256" key="3">
    <source>
        <dbReference type="ARBA" id="ARBA00050326"/>
    </source>
</evidence>
<dbReference type="PROSITE" id="PS00687">
    <property type="entry name" value="ALDEHYDE_DEHYDR_GLU"/>
    <property type="match status" value="1"/>
</dbReference>
<dbReference type="EMBL" id="JACRYT010000015">
    <property type="protein sequence ID" value="MBC6680573.1"/>
    <property type="molecule type" value="Genomic_DNA"/>
</dbReference>
<sequence>MKMIINGKKVDSVSGETFDVLAPATGKVIESVPKATAEDVEKAIDAAVAGQKVWEQVPISERAKVLYKFLDIVEQNKESLAQTLSAENGKPINEARAEIGNINIGFSGFIEHAKHYYGSIIPPGTEAGQESHMQLVTREPIGVVACIIPFNFPCDLYDQKVAPALMMGNAAIVLPSSDNPLTLMRLTEMLVEAGVPNGAIQCLTAPGAVKSTAVADPRVHLVTLTGSTEVGIDTAKIAAGNLTHTALELGGNDAFILLEDGDVDLAVEEMVWGRMYNTGQVCCASKRFLIHNSLKDEFAKKCVERIKQMKVGMPDQEDTQIACLISEKAAIKVEKEVELTVQQGGKIILGGHRNGAFYEPTVIVDVPKTADVAKDMEIFGPVVPIIGFDTDEEAIEIANNSIFGLSSCVFSRDQKRAFKVAKAMEAGGAVINGASFFRAFEMPFGGWKHSGIGTEGVMSTFDEMTRVKNIVLKNIYE</sequence>
<feature type="domain" description="Aldehyde dehydrogenase" evidence="9">
    <location>
        <begin position="12"/>
        <end position="470"/>
    </location>
</feature>
<name>A0A923NR58_9FIRM</name>
<comment type="function">
    <text evidence="4">Part of the sulfo-TAL (or sulfo-SFT) pathway, a D-sulfoquinovose degradation pathway that produces sulfolactate (SL). Catalyzes the oxidation of 3-sulfolactaldehyde (SLA) to sulfolactate (SL).</text>
</comment>
<dbReference type="FunFam" id="3.40.605.10:FF:000007">
    <property type="entry name" value="NAD/NADP-dependent betaine aldehyde dehydrogenase"/>
    <property type="match status" value="1"/>
</dbReference>